<evidence type="ECO:0000256" key="1">
    <source>
        <dbReference type="ARBA" id="ARBA00007788"/>
    </source>
</evidence>
<dbReference type="RefSeq" id="WP_107572760.1">
    <property type="nucleotide sequence ID" value="NZ_CP065960.1"/>
</dbReference>
<evidence type="ECO:0000313" key="9">
    <source>
        <dbReference type="Proteomes" id="UP000640299"/>
    </source>
</evidence>
<evidence type="ECO:0000256" key="2">
    <source>
        <dbReference type="ARBA" id="ARBA00021245"/>
    </source>
</evidence>
<evidence type="ECO:0000256" key="4">
    <source>
        <dbReference type="ARBA" id="ARBA00023163"/>
    </source>
</evidence>
<evidence type="ECO:0000259" key="6">
    <source>
        <dbReference type="Pfam" id="PF00196"/>
    </source>
</evidence>
<gene>
    <name evidence="8" type="ORF">JRU67_05680</name>
</gene>
<dbReference type="SUPFAM" id="SSF46894">
    <property type="entry name" value="C-terminal effector domain of the bipartite response regulators"/>
    <property type="match status" value="1"/>
</dbReference>
<dbReference type="InterPro" id="IPR036388">
    <property type="entry name" value="WH-like_DNA-bd_sf"/>
</dbReference>
<dbReference type="NCBIfam" id="TIGR02937">
    <property type="entry name" value="sigma70-ECF"/>
    <property type="match status" value="1"/>
</dbReference>
<evidence type="ECO:0000313" key="8">
    <source>
        <dbReference type="EMBL" id="QRN92265.1"/>
    </source>
</evidence>
<comment type="function">
    <text evidence="5">Sigma factors are initiation factors that promote the attachment of RNA polymerase to specific initiation sites and are then released. Sigma-S contributes to the protection against external stress, thus playing a role in cellular fitness and survival.</text>
</comment>
<dbReference type="Pfam" id="PF04542">
    <property type="entry name" value="Sigma70_r2"/>
    <property type="match status" value="1"/>
</dbReference>
<dbReference type="InterPro" id="IPR007627">
    <property type="entry name" value="RNA_pol_sigma70_r2"/>
</dbReference>
<accession>A0AB37HY25</accession>
<dbReference type="AlphaFoldDB" id="A0AB37HY25"/>
<evidence type="ECO:0000259" key="7">
    <source>
        <dbReference type="Pfam" id="PF04542"/>
    </source>
</evidence>
<name>A0AB37HY25_MAMSC</name>
<dbReference type="Proteomes" id="UP000640299">
    <property type="component" value="Chromosome"/>
</dbReference>
<keyword evidence="4" id="KW-0804">Transcription</keyword>
<dbReference type="GO" id="GO:0003677">
    <property type="term" value="F:DNA binding"/>
    <property type="evidence" value="ECO:0007669"/>
    <property type="project" value="InterPro"/>
</dbReference>
<keyword evidence="3" id="KW-0805">Transcription regulation</keyword>
<dbReference type="GO" id="GO:0003700">
    <property type="term" value="F:DNA-binding transcription factor activity"/>
    <property type="evidence" value="ECO:0007669"/>
    <property type="project" value="InterPro"/>
</dbReference>
<dbReference type="Gene3D" id="1.10.1740.10">
    <property type="match status" value="1"/>
</dbReference>
<comment type="similarity">
    <text evidence="1">Belongs to the sigma-70 factor family.</text>
</comment>
<organism evidence="8 9">
    <name type="scientific">Mammaliicoccus sciuri</name>
    <name type="common">Staphylococcus sciuri</name>
    <dbReference type="NCBI Taxonomy" id="1296"/>
    <lineage>
        <taxon>Bacteria</taxon>
        <taxon>Bacillati</taxon>
        <taxon>Bacillota</taxon>
        <taxon>Bacilli</taxon>
        <taxon>Bacillales</taxon>
        <taxon>Staphylococcaceae</taxon>
        <taxon>Mammaliicoccus</taxon>
    </lineage>
</organism>
<sequence length="174" mass="21381">MRLSGNKRVHAHQRGQHETTKFEHYYKQYKNMIHYLLHRYHIQYGYEDYYQLLLIKLWTEIERYDFSKTASLDKYLYTKLKYYLIDCIRKQSKDSKRVSPTSNHEMLDQSFIESHQFETFSMLEILSQDELMWLTLTLQGFSTQEIAIYLNKSESSIKYYRKNARRKLKSHFLF</sequence>
<dbReference type="InterPro" id="IPR000792">
    <property type="entry name" value="Tscrpt_reg_LuxR_C"/>
</dbReference>
<proteinExistence type="inferred from homology"/>
<evidence type="ECO:0000256" key="5">
    <source>
        <dbReference type="ARBA" id="ARBA00024701"/>
    </source>
</evidence>
<dbReference type="SUPFAM" id="SSF88946">
    <property type="entry name" value="Sigma2 domain of RNA polymerase sigma factors"/>
    <property type="match status" value="1"/>
</dbReference>
<dbReference type="InterPro" id="IPR014284">
    <property type="entry name" value="RNA_pol_sigma-70_dom"/>
</dbReference>
<dbReference type="InterPro" id="IPR013325">
    <property type="entry name" value="RNA_pol_sigma_r2"/>
</dbReference>
<dbReference type="EMBL" id="CP069389">
    <property type="protein sequence ID" value="QRN92265.1"/>
    <property type="molecule type" value="Genomic_DNA"/>
</dbReference>
<feature type="domain" description="RNA polymerase sigma-70 region 2" evidence="7">
    <location>
        <begin position="26"/>
        <end position="92"/>
    </location>
</feature>
<reference evidence="8" key="1">
    <citation type="submission" date="2021-02" db="EMBL/GenBank/DDBJ databases">
        <title>cfr and optrA-positive Staphylococcus spp.</title>
        <authorList>
            <person name="Chen L."/>
        </authorList>
    </citation>
    <scope>NUCLEOTIDE SEQUENCE</scope>
    <source>
        <strain evidence="8">GDQ20D70P</strain>
    </source>
</reference>
<dbReference type="InterPro" id="IPR016032">
    <property type="entry name" value="Sig_transdc_resp-reg_C-effctor"/>
</dbReference>
<dbReference type="GO" id="GO:0006352">
    <property type="term" value="P:DNA-templated transcription initiation"/>
    <property type="evidence" value="ECO:0007669"/>
    <property type="project" value="InterPro"/>
</dbReference>
<dbReference type="Gene3D" id="1.10.10.10">
    <property type="entry name" value="Winged helix-like DNA-binding domain superfamily/Winged helix DNA-binding domain"/>
    <property type="match status" value="1"/>
</dbReference>
<feature type="domain" description="HTH luxR-type" evidence="6">
    <location>
        <begin position="125"/>
        <end position="171"/>
    </location>
</feature>
<protein>
    <recommendedName>
        <fullName evidence="2">RNA polymerase sigma factor SigS</fullName>
    </recommendedName>
</protein>
<dbReference type="Pfam" id="PF00196">
    <property type="entry name" value="GerE"/>
    <property type="match status" value="1"/>
</dbReference>
<evidence type="ECO:0000256" key="3">
    <source>
        <dbReference type="ARBA" id="ARBA00023015"/>
    </source>
</evidence>